<feature type="signal peptide" evidence="5">
    <location>
        <begin position="1"/>
        <end position="23"/>
    </location>
</feature>
<feature type="non-terminal residue" evidence="7">
    <location>
        <position position="1"/>
    </location>
</feature>
<dbReference type="GO" id="GO:0005615">
    <property type="term" value="C:extracellular space"/>
    <property type="evidence" value="ECO:0007669"/>
    <property type="project" value="TreeGrafter"/>
</dbReference>
<gene>
    <name evidence="7" type="primary">cyt</name>
    <name evidence="7" type="ORF">DAT39_008870</name>
</gene>
<dbReference type="GO" id="GO:0031982">
    <property type="term" value="C:vesicle"/>
    <property type="evidence" value="ECO:0007669"/>
    <property type="project" value="TreeGrafter"/>
</dbReference>
<name>A0A8J4U9N3_CLAMG</name>
<dbReference type="GO" id="GO:0004869">
    <property type="term" value="F:cysteine-type endopeptidase inhibitor activity"/>
    <property type="evidence" value="ECO:0007669"/>
    <property type="project" value="UniProtKB-KW"/>
</dbReference>
<keyword evidence="5" id="KW-0732">Signal</keyword>
<feature type="domain" description="Cystatin" evidence="6">
    <location>
        <begin position="20"/>
        <end position="108"/>
    </location>
</feature>
<dbReference type="InterPro" id="IPR046350">
    <property type="entry name" value="Cystatin_sf"/>
</dbReference>
<evidence type="ECO:0000313" key="8">
    <source>
        <dbReference type="Proteomes" id="UP000727407"/>
    </source>
</evidence>
<dbReference type="FunFam" id="3.10.450.10:FF:000004">
    <property type="entry name" value="Cystatin C"/>
    <property type="match status" value="1"/>
</dbReference>
<reference evidence="7" key="1">
    <citation type="submission" date="2020-07" db="EMBL/GenBank/DDBJ databases">
        <title>Clarias magur genome sequencing, assembly and annotation.</title>
        <authorList>
            <person name="Kushwaha B."/>
            <person name="Kumar R."/>
            <person name="Das P."/>
            <person name="Joshi C.G."/>
            <person name="Kumar D."/>
            <person name="Nagpure N.S."/>
            <person name="Pandey M."/>
            <person name="Agarwal S."/>
            <person name="Srivastava S."/>
            <person name="Singh M."/>
            <person name="Sahoo L."/>
            <person name="Jayasankar P."/>
            <person name="Meher P.K."/>
            <person name="Koringa P.G."/>
            <person name="Iquebal M.A."/>
            <person name="Das S.P."/>
            <person name="Bit A."/>
            <person name="Patnaik S."/>
            <person name="Patel N."/>
            <person name="Shah T.M."/>
            <person name="Hinsu A."/>
            <person name="Jena J.K."/>
        </authorList>
    </citation>
    <scope>NUCLEOTIDE SEQUENCE</scope>
    <source>
        <strain evidence="7">CIFAMagur01</strain>
        <tissue evidence="7">Testis</tissue>
    </source>
</reference>
<dbReference type="SMART" id="SM00043">
    <property type="entry name" value="CY"/>
    <property type="match status" value="1"/>
</dbReference>
<proteinExistence type="inferred from homology"/>
<evidence type="ECO:0000259" key="6">
    <source>
        <dbReference type="SMART" id="SM00043"/>
    </source>
</evidence>
<keyword evidence="3" id="KW-0789">Thiol protease inhibitor</keyword>
<feature type="chain" id="PRO_5035214982" evidence="5">
    <location>
        <begin position="24"/>
        <end position="108"/>
    </location>
</feature>
<organism evidence="7 8">
    <name type="scientific">Clarias magur</name>
    <name type="common">Asian catfish</name>
    <name type="synonym">Macropteronotus magur</name>
    <dbReference type="NCBI Taxonomy" id="1594786"/>
    <lineage>
        <taxon>Eukaryota</taxon>
        <taxon>Metazoa</taxon>
        <taxon>Chordata</taxon>
        <taxon>Craniata</taxon>
        <taxon>Vertebrata</taxon>
        <taxon>Euteleostomi</taxon>
        <taxon>Actinopterygii</taxon>
        <taxon>Neopterygii</taxon>
        <taxon>Teleostei</taxon>
        <taxon>Ostariophysi</taxon>
        <taxon>Siluriformes</taxon>
        <taxon>Clariidae</taxon>
        <taxon>Clarias</taxon>
    </lineage>
</organism>
<dbReference type="CDD" id="cd00042">
    <property type="entry name" value="CY"/>
    <property type="match status" value="1"/>
</dbReference>
<evidence type="ECO:0000256" key="2">
    <source>
        <dbReference type="ARBA" id="ARBA00022690"/>
    </source>
</evidence>
<evidence type="ECO:0000256" key="4">
    <source>
        <dbReference type="ARBA" id="ARBA00023157"/>
    </source>
</evidence>
<keyword evidence="8" id="KW-1185">Reference proteome</keyword>
<keyword evidence="2" id="KW-0646">Protease inhibitor</keyword>
<dbReference type="Gene3D" id="3.10.450.10">
    <property type="match status" value="1"/>
</dbReference>
<dbReference type="InterPro" id="IPR000010">
    <property type="entry name" value="Cystatin_dom"/>
</dbReference>
<dbReference type="GO" id="GO:0005737">
    <property type="term" value="C:cytoplasm"/>
    <property type="evidence" value="ECO:0007669"/>
    <property type="project" value="TreeGrafter"/>
</dbReference>
<accession>A0A8J4U9N3</accession>
<evidence type="ECO:0000256" key="1">
    <source>
        <dbReference type="ARBA" id="ARBA00009403"/>
    </source>
</evidence>
<keyword evidence="4" id="KW-1015">Disulfide bond</keyword>
<dbReference type="OrthoDB" id="1908104at2759"/>
<protein>
    <submittedName>
        <fullName evidence="7">Cystatin-like</fullName>
    </submittedName>
</protein>
<dbReference type="PANTHER" id="PTHR46186">
    <property type="entry name" value="CYSTATIN"/>
    <property type="match status" value="1"/>
</dbReference>
<dbReference type="AlphaFoldDB" id="A0A8J4U9N3"/>
<comment type="similarity">
    <text evidence="1">Belongs to the cystatin family.</text>
</comment>
<comment type="caution">
    <text evidence="7">The sequence shown here is derived from an EMBL/GenBank/DDBJ whole genome shotgun (WGS) entry which is preliminary data.</text>
</comment>
<sequence>MLVKVVVPLLVLVLAVTSNPLVGGPEDADVNDPDFKEALQFAVTEYNAKSNSIYTSKVVKVIKAQKQAKVVDGLKYMINVKMARTSCKKAHAKMKCTIHSDPAIAKVH</sequence>
<evidence type="ECO:0000256" key="3">
    <source>
        <dbReference type="ARBA" id="ARBA00022704"/>
    </source>
</evidence>
<evidence type="ECO:0000256" key="5">
    <source>
        <dbReference type="SAM" id="SignalP"/>
    </source>
</evidence>
<dbReference type="Proteomes" id="UP000727407">
    <property type="component" value="Unassembled WGS sequence"/>
</dbReference>
<dbReference type="SUPFAM" id="SSF54403">
    <property type="entry name" value="Cystatin/monellin"/>
    <property type="match status" value="1"/>
</dbReference>
<dbReference type="PANTHER" id="PTHR46186:SF2">
    <property type="entry name" value="CYSTATIN"/>
    <property type="match status" value="1"/>
</dbReference>
<dbReference type="Pfam" id="PF00031">
    <property type="entry name" value="Cystatin"/>
    <property type="match status" value="1"/>
</dbReference>
<evidence type="ECO:0000313" key="7">
    <source>
        <dbReference type="EMBL" id="KAF5901416.1"/>
    </source>
</evidence>
<dbReference type="EMBL" id="QNUK01000113">
    <property type="protein sequence ID" value="KAF5901416.1"/>
    <property type="molecule type" value="Genomic_DNA"/>
</dbReference>